<evidence type="ECO:0000313" key="2">
    <source>
        <dbReference type="EMBL" id="MBB6344735.1"/>
    </source>
</evidence>
<dbReference type="Gene3D" id="3.30.420.40">
    <property type="match status" value="2"/>
</dbReference>
<organism evidence="2 3">
    <name type="scientific">Nonomuraea muscovyensis</name>
    <dbReference type="NCBI Taxonomy" id="1124761"/>
    <lineage>
        <taxon>Bacteria</taxon>
        <taxon>Bacillati</taxon>
        <taxon>Actinomycetota</taxon>
        <taxon>Actinomycetes</taxon>
        <taxon>Streptosporangiales</taxon>
        <taxon>Streptosporangiaceae</taxon>
        <taxon>Nonomuraea</taxon>
    </lineage>
</organism>
<dbReference type="RefSeq" id="WP_185082813.1">
    <property type="nucleotide sequence ID" value="NZ_JACHJB010000001.1"/>
</dbReference>
<name>A0A7X0EXE6_9ACTN</name>
<dbReference type="GO" id="GO:0016301">
    <property type="term" value="F:kinase activity"/>
    <property type="evidence" value="ECO:0007669"/>
    <property type="project" value="UniProtKB-KW"/>
</dbReference>
<feature type="domain" description="ATPase BadF/BadG/BcrA/BcrD type" evidence="1">
    <location>
        <begin position="27"/>
        <end position="318"/>
    </location>
</feature>
<keyword evidence="3" id="KW-1185">Reference proteome</keyword>
<dbReference type="InterPro" id="IPR043129">
    <property type="entry name" value="ATPase_NBD"/>
</dbReference>
<dbReference type="InterPro" id="IPR002731">
    <property type="entry name" value="ATPase_BadF"/>
</dbReference>
<keyword evidence="2" id="KW-0808">Transferase</keyword>
<comment type="caution">
    <text evidence="2">The sequence shown here is derived from an EMBL/GenBank/DDBJ whole genome shotgun (WGS) entry which is preliminary data.</text>
</comment>
<evidence type="ECO:0000313" key="3">
    <source>
        <dbReference type="Proteomes" id="UP000583800"/>
    </source>
</evidence>
<dbReference type="PANTHER" id="PTHR43190">
    <property type="entry name" value="N-ACETYL-D-GLUCOSAMINE KINASE"/>
    <property type="match status" value="1"/>
</dbReference>
<keyword evidence="2" id="KW-0418">Kinase</keyword>
<dbReference type="SUPFAM" id="SSF53067">
    <property type="entry name" value="Actin-like ATPase domain"/>
    <property type="match status" value="2"/>
</dbReference>
<protein>
    <submittedName>
        <fullName evidence="2">N-acetylglucosamine kinase-like BadF-type ATPase</fullName>
    </submittedName>
</protein>
<dbReference type="Pfam" id="PF01869">
    <property type="entry name" value="BcrAD_BadFG"/>
    <property type="match status" value="1"/>
</dbReference>
<dbReference type="Proteomes" id="UP000583800">
    <property type="component" value="Unassembled WGS sequence"/>
</dbReference>
<gene>
    <name evidence="2" type="ORF">FHU36_001244</name>
</gene>
<dbReference type="EMBL" id="JACHJB010000001">
    <property type="protein sequence ID" value="MBB6344735.1"/>
    <property type="molecule type" value="Genomic_DNA"/>
</dbReference>
<dbReference type="PANTHER" id="PTHR43190:SF3">
    <property type="entry name" value="N-ACETYL-D-GLUCOSAMINE KINASE"/>
    <property type="match status" value="1"/>
</dbReference>
<dbReference type="AlphaFoldDB" id="A0A7X0EXE6"/>
<accession>A0A7X0EXE6</accession>
<dbReference type="InterPro" id="IPR052519">
    <property type="entry name" value="Euk-type_GlcNAc_Kinase"/>
</dbReference>
<evidence type="ECO:0000259" key="1">
    <source>
        <dbReference type="Pfam" id="PF01869"/>
    </source>
</evidence>
<sequence length="362" mass="35905">MTESFAGSSPGSSADSAAASSAGSFVVGVDAGATSTRVAVHALDGTRAGYGTAGAGNPSAHGLAPAVAAIGTALERALRDVDPSRVVASLAGVAGRVDALEPELAKVWAELGVPEGPRVVRDVLIAYVAGTPEPSGSLLLSGTGAVAARVEDHELAAIADGLGWLLGDAGSGFWIGRAAARAVVAALDRGSRNGLLVALVAAEFLGTGSPDAGSPGAGDVAWGVSPRADADRIVRLAQADHMRLATLSRLVSRAAGEGDPMAVTIVREAAGHLVATARRVHVSGPVVLAGSVLTSEGPVRNAVRELLMGEDPVESVATARDAAGAAAWLAARAGGLLSPERARELHPVFTQPLVSTGGLGPP</sequence>
<reference evidence="2 3" key="1">
    <citation type="submission" date="2020-08" db="EMBL/GenBank/DDBJ databases">
        <title>Sequencing the genomes of 1000 actinobacteria strains.</title>
        <authorList>
            <person name="Klenk H.-P."/>
        </authorList>
    </citation>
    <scope>NUCLEOTIDE SEQUENCE [LARGE SCALE GENOMIC DNA]</scope>
    <source>
        <strain evidence="2 3">DSM 45913</strain>
    </source>
</reference>
<proteinExistence type="predicted"/>